<proteinExistence type="predicted"/>
<gene>
    <name evidence="1" type="ORF">EHO51_04125</name>
</gene>
<dbReference type="EMBL" id="CP034086">
    <property type="protein sequence ID" value="AZG75983.1"/>
    <property type="molecule type" value="Genomic_DNA"/>
</dbReference>
<organism evidence="1 2">
    <name type="scientific">Methylocystis rosea</name>
    <dbReference type="NCBI Taxonomy" id="173366"/>
    <lineage>
        <taxon>Bacteria</taxon>
        <taxon>Pseudomonadati</taxon>
        <taxon>Pseudomonadota</taxon>
        <taxon>Alphaproteobacteria</taxon>
        <taxon>Hyphomicrobiales</taxon>
        <taxon>Methylocystaceae</taxon>
        <taxon>Methylocystis</taxon>
    </lineage>
</organism>
<reference evidence="1 2" key="1">
    <citation type="submission" date="2018-11" db="EMBL/GenBank/DDBJ databases">
        <title>Genome squencing of methanotrophic bacteria isolated from alkaline groundwater in Korea.</title>
        <authorList>
            <person name="Nguyen L.N."/>
        </authorList>
    </citation>
    <scope>NUCLEOTIDE SEQUENCE [LARGE SCALE GENOMIC DNA]</scope>
    <source>
        <strain evidence="1 2">GW6</strain>
    </source>
</reference>
<evidence type="ECO:0000313" key="2">
    <source>
        <dbReference type="Proteomes" id="UP000273982"/>
    </source>
</evidence>
<name>A0A3G8M1Y6_9HYPH</name>
<dbReference type="AlphaFoldDB" id="A0A3G8M1Y6"/>
<protein>
    <submittedName>
        <fullName evidence="1">Uncharacterized protein</fullName>
    </submittedName>
</protein>
<dbReference type="RefSeq" id="WP_124737823.1">
    <property type="nucleotide sequence ID" value="NZ_CP034086.1"/>
</dbReference>
<evidence type="ECO:0000313" key="1">
    <source>
        <dbReference type="EMBL" id="AZG75983.1"/>
    </source>
</evidence>
<accession>A0A3G8M1Y6</accession>
<dbReference type="KEGG" id="mros:EHO51_04125"/>
<dbReference type="Proteomes" id="UP000273982">
    <property type="component" value="Chromosome"/>
</dbReference>
<sequence>MTKNYFEPFGGGVFASGRKTITGGAIEFSIKLENNLAPLFEKAGAKSLYALGKAIDEVGSKTKTQVTRAVAKQAGVKYGAARGVIVSRQALGRGQGEYKIIAHDVTLSLKEFSPKQTAKGVSAAPWGKRSVFPHTFIGPNGHVFAREMVGNQRAGRLPISKLFGPAIPKELVKGETEATFYRVSAKLFDQAVEKWLTRVLEK</sequence>